<feature type="compositionally biased region" description="Basic residues" evidence="1">
    <location>
        <begin position="86"/>
        <end position="97"/>
    </location>
</feature>
<dbReference type="EnsemblPlants" id="PNT71078">
    <property type="protein sequence ID" value="PNT71078"/>
    <property type="gene ID" value="BRADI_2g22787v3"/>
</dbReference>
<gene>
    <name evidence="3" type="primary">LOC100829799</name>
    <name evidence="2" type="ORF">BRADI_2g22787v3</name>
</gene>
<organism evidence="2">
    <name type="scientific">Brachypodium distachyon</name>
    <name type="common">Purple false brome</name>
    <name type="synonym">Trachynia distachya</name>
    <dbReference type="NCBI Taxonomy" id="15368"/>
    <lineage>
        <taxon>Eukaryota</taxon>
        <taxon>Viridiplantae</taxon>
        <taxon>Streptophyta</taxon>
        <taxon>Embryophyta</taxon>
        <taxon>Tracheophyta</taxon>
        <taxon>Spermatophyta</taxon>
        <taxon>Magnoliopsida</taxon>
        <taxon>Liliopsida</taxon>
        <taxon>Poales</taxon>
        <taxon>Poaceae</taxon>
        <taxon>BOP clade</taxon>
        <taxon>Pooideae</taxon>
        <taxon>Stipodae</taxon>
        <taxon>Brachypodieae</taxon>
        <taxon>Brachypodium</taxon>
    </lineage>
</organism>
<dbReference type="Gramene" id="PNT71078">
    <property type="protein sequence ID" value="PNT71078"/>
    <property type="gene ID" value="BRADI_2g22787v3"/>
</dbReference>
<feature type="compositionally biased region" description="Basic and acidic residues" evidence="1">
    <location>
        <begin position="59"/>
        <end position="85"/>
    </location>
</feature>
<accession>A0A2K2D9X4</accession>
<reference evidence="2" key="2">
    <citation type="submission" date="2017-06" db="EMBL/GenBank/DDBJ databases">
        <title>WGS assembly of Brachypodium distachyon.</title>
        <authorList>
            <consortium name="The International Brachypodium Initiative"/>
            <person name="Lucas S."/>
            <person name="Harmon-Smith M."/>
            <person name="Lail K."/>
            <person name="Tice H."/>
            <person name="Grimwood J."/>
            <person name="Bruce D."/>
            <person name="Barry K."/>
            <person name="Shu S."/>
            <person name="Lindquist E."/>
            <person name="Wang M."/>
            <person name="Pitluck S."/>
            <person name="Vogel J.P."/>
            <person name="Garvin D.F."/>
            <person name="Mockler T.C."/>
            <person name="Schmutz J."/>
            <person name="Rokhsar D."/>
            <person name="Bevan M.W."/>
        </authorList>
    </citation>
    <scope>NUCLEOTIDE SEQUENCE</scope>
    <source>
        <strain evidence="2">Bd21</strain>
    </source>
</reference>
<dbReference type="AlphaFoldDB" id="A0A2K2D9X4"/>
<feature type="non-terminal residue" evidence="2">
    <location>
        <position position="1"/>
    </location>
</feature>
<evidence type="ECO:0000313" key="2">
    <source>
        <dbReference type="EMBL" id="PNT71078.1"/>
    </source>
</evidence>
<dbReference type="STRING" id="15368.A0A2K2D9X4"/>
<feature type="region of interest" description="Disordered" evidence="1">
    <location>
        <begin position="1"/>
        <end position="117"/>
    </location>
</feature>
<dbReference type="OrthoDB" id="695955at2759"/>
<name>A0A2K2D9X4_BRADI</name>
<reference evidence="3" key="3">
    <citation type="submission" date="2018-08" db="UniProtKB">
        <authorList>
            <consortium name="EnsemblPlants"/>
        </authorList>
    </citation>
    <scope>IDENTIFICATION</scope>
    <source>
        <strain evidence="3">cv. Bd21</strain>
    </source>
</reference>
<dbReference type="EMBL" id="CM000881">
    <property type="protein sequence ID" value="PNT71078.1"/>
    <property type="molecule type" value="Genomic_DNA"/>
</dbReference>
<dbReference type="Proteomes" id="UP000008810">
    <property type="component" value="Chromosome 2"/>
</dbReference>
<proteinExistence type="predicted"/>
<evidence type="ECO:0000313" key="3">
    <source>
        <dbReference type="EnsemblPlants" id="PNT71078"/>
    </source>
</evidence>
<evidence type="ECO:0000256" key="1">
    <source>
        <dbReference type="SAM" id="MobiDB-lite"/>
    </source>
</evidence>
<sequence length="158" mass="18235">PPPIPISSLAQLRGKKGISSHVRTRQGREGARQGRRQAPPEGSPRQHSGHHQAGDPAPGEERRREANLRAHLRGDPRRPQDLPRERHPRRRHLHRARTPQDRHCHGRRLRPQAPGPHPLRLRRLIRCPDSTPACSVLMFVPPCSRVLRSRNRRWNHIV</sequence>
<evidence type="ECO:0000313" key="4">
    <source>
        <dbReference type="Proteomes" id="UP000008810"/>
    </source>
</evidence>
<protein>
    <submittedName>
        <fullName evidence="2 3">Uncharacterized protein</fullName>
    </submittedName>
</protein>
<reference evidence="2 3" key="1">
    <citation type="journal article" date="2010" name="Nature">
        <title>Genome sequencing and analysis of the model grass Brachypodium distachyon.</title>
        <authorList>
            <consortium name="International Brachypodium Initiative"/>
        </authorList>
    </citation>
    <scope>NUCLEOTIDE SEQUENCE [LARGE SCALE GENOMIC DNA]</scope>
    <source>
        <strain evidence="2 3">Bd21</strain>
    </source>
</reference>
<feature type="compositionally biased region" description="Basic residues" evidence="1">
    <location>
        <begin position="13"/>
        <end position="25"/>
    </location>
</feature>
<dbReference type="FunCoup" id="A0A2K2D9X4">
    <property type="interactions" value="2"/>
</dbReference>
<keyword evidence="4" id="KW-1185">Reference proteome</keyword>